<reference evidence="1 2" key="1">
    <citation type="submission" date="2019-02" db="EMBL/GenBank/DDBJ databases">
        <title>Deep-cultivation of Planctomycetes and their phenomic and genomic characterization uncovers novel biology.</title>
        <authorList>
            <person name="Wiegand S."/>
            <person name="Jogler M."/>
            <person name="Boedeker C."/>
            <person name="Pinto D."/>
            <person name="Vollmers J."/>
            <person name="Rivas-Marin E."/>
            <person name="Kohn T."/>
            <person name="Peeters S.H."/>
            <person name="Heuer A."/>
            <person name="Rast P."/>
            <person name="Oberbeckmann S."/>
            <person name="Bunk B."/>
            <person name="Jeske O."/>
            <person name="Meyerdierks A."/>
            <person name="Storesund J.E."/>
            <person name="Kallscheuer N."/>
            <person name="Luecker S."/>
            <person name="Lage O.M."/>
            <person name="Pohl T."/>
            <person name="Merkel B.J."/>
            <person name="Hornburger P."/>
            <person name="Mueller R.-W."/>
            <person name="Bruemmer F."/>
            <person name="Labrenz M."/>
            <person name="Spormann A.M."/>
            <person name="Op den Camp H."/>
            <person name="Overmann J."/>
            <person name="Amann R."/>
            <person name="Jetten M.S.M."/>
            <person name="Mascher T."/>
            <person name="Medema M.H."/>
            <person name="Devos D.P."/>
            <person name="Kaster A.-K."/>
            <person name="Ovreas L."/>
            <person name="Rohde M."/>
            <person name="Galperin M.Y."/>
            <person name="Jogler C."/>
        </authorList>
    </citation>
    <scope>NUCLEOTIDE SEQUENCE [LARGE SCALE GENOMIC DNA]</scope>
    <source>
        <strain evidence="1 2">Spb1</strain>
    </source>
</reference>
<gene>
    <name evidence="1" type="ORF">Spb1_39460</name>
</gene>
<accession>A0A518GTS9</accession>
<dbReference type="AlphaFoldDB" id="A0A518GTS9"/>
<evidence type="ECO:0000313" key="2">
    <source>
        <dbReference type="Proteomes" id="UP000315349"/>
    </source>
</evidence>
<dbReference type="KEGG" id="peh:Spb1_39460"/>
<dbReference type="EMBL" id="CP036299">
    <property type="protein sequence ID" value="QDV31998.1"/>
    <property type="molecule type" value="Genomic_DNA"/>
</dbReference>
<proteinExistence type="predicted"/>
<keyword evidence="2" id="KW-1185">Reference proteome</keyword>
<name>A0A518GTS9_9PLAN</name>
<protein>
    <submittedName>
        <fullName evidence="1">Uncharacterized protein</fullName>
    </submittedName>
</protein>
<evidence type="ECO:0000313" key="1">
    <source>
        <dbReference type="EMBL" id="QDV31998.1"/>
    </source>
</evidence>
<sequence>MTAIQASLLFRSLAAQHPGVELWPDTDAPDKCAEYCSVVSRFGDGNVRILAYLRFRDSRLERRTYDDAGDDLWVPVE</sequence>
<dbReference type="Proteomes" id="UP000315349">
    <property type="component" value="Chromosome"/>
</dbReference>
<organism evidence="1 2">
    <name type="scientific">Planctopirus ephydatiae</name>
    <dbReference type="NCBI Taxonomy" id="2528019"/>
    <lineage>
        <taxon>Bacteria</taxon>
        <taxon>Pseudomonadati</taxon>
        <taxon>Planctomycetota</taxon>
        <taxon>Planctomycetia</taxon>
        <taxon>Planctomycetales</taxon>
        <taxon>Planctomycetaceae</taxon>
        <taxon>Planctopirus</taxon>
    </lineage>
</organism>